<protein>
    <submittedName>
        <fullName evidence="7">TnP I resolvase</fullName>
    </submittedName>
</protein>
<evidence type="ECO:0000313" key="7">
    <source>
        <dbReference type="EMBL" id="OTW49502.1"/>
    </source>
</evidence>
<dbReference type="PROSITE" id="PS51898">
    <property type="entry name" value="TYR_RECOMBINASE"/>
    <property type="match status" value="1"/>
</dbReference>
<feature type="domain" description="Core-binding (CB)" evidence="6">
    <location>
        <begin position="1"/>
        <end position="84"/>
    </location>
</feature>
<evidence type="ECO:0000256" key="2">
    <source>
        <dbReference type="ARBA" id="ARBA00023125"/>
    </source>
</evidence>
<sequence>MDVAKQFSSYLKQENKTENTVQGYTSGIRQYIKWFEGSYDRKLTKLYRQNILEYISYLKNVKMLNAKSINHKISSLAKFNEFLIQKGSQQDQVILKTDMIKVQTVYASPTQIVELDVKKFLQSVLEDNNKRNYAIATLLAYTGVRISEALSIKMNDFNLQTGECIIRSGKGGKQRIVLLNSKVLSAIKDYLIDRKTYSTAHESPYLFISKKREKLDRTVVNRIFKSYSNVITPHQLRHFFCTNAIEKGFSIHEVANQAGHSNIHTTLLYTNPNQLQLKNKMELL</sequence>
<organism evidence="7 8">
    <name type="scientific">Bacillus thuringiensis serovar mexicanensis</name>
    <dbReference type="NCBI Taxonomy" id="180868"/>
    <lineage>
        <taxon>Bacteria</taxon>
        <taxon>Bacillati</taxon>
        <taxon>Bacillota</taxon>
        <taxon>Bacilli</taxon>
        <taxon>Bacillales</taxon>
        <taxon>Bacillaceae</taxon>
        <taxon>Bacillus</taxon>
        <taxon>Bacillus cereus group</taxon>
    </lineage>
</organism>
<dbReference type="InterPro" id="IPR010998">
    <property type="entry name" value="Integrase_recombinase_N"/>
</dbReference>
<dbReference type="EMBL" id="NFCF01000070">
    <property type="protein sequence ID" value="OTW49502.1"/>
    <property type="molecule type" value="Genomic_DNA"/>
</dbReference>
<comment type="caution">
    <text evidence="7">The sequence shown here is derived from an EMBL/GenBank/DDBJ whole genome shotgun (WGS) entry which is preliminary data.</text>
</comment>
<dbReference type="InterPro" id="IPR013762">
    <property type="entry name" value="Integrase-like_cat_sf"/>
</dbReference>
<dbReference type="CDD" id="cd00397">
    <property type="entry name" value="DNA_BRE_C"/>
    <property type="match status" value="1"/>
</dbReference>
<reference evidence="7 8" key="1">
    <citation type="submission" date="2016-10" db="EMBL/GenBank/DDBJ databases">
        <title>Comparative genomics of Bacillus thuringiensis reveals a path to pathogens against multiple invertebrate hosts.</title>
        <authorList>
            <person name="Zheng J."/>
            <person name="Gao Q."/>
            <person name="Liu H."/>
            <person name="Peng D."/>
            <person name="Ruan L."/>
            <person name="Sun M."/>
        </authorList>
    </citation>
    <scope>NUCLEOTIDE SEQUENCE [LARGE SCALE GENOMIC DNA]</scope>
    <source>
        <strain evidence="7">BGSC 4AC1</strain>
    </source>
</reference>
<proteinExistence type="predicted"/>
<dbReference type="Pfam" id="PF00589">
    <property type="entry name" value="Phage_integrase"/>
    <property type="match status" value="1"/>
</dbReference>
<dbReference type="GO" id="GO:0015074">
    <property type="term" value="P:DNA integration"/>
    <property type="evidence" value="ECO:0007669"/>
    <property type="project" value="UniProtKB-KW"/>
</dbReference>
<dbReference type="InterPro" id="IPR044068">
    <property type="entry name" value="CB"/>
</dbReference>
<evidence type="ECO:0000256" key="1">
    <source>
        <dbReference type="ARBA" id="ARBA00022908"/>
    </source>
</evidence>
<dbReference type="GO" id="GO:0006310">
    <property type="term" value="P:DNA recombination"/>
    <property type="evidence" value="ECO:0007669"/>
    <property type="project" value="UniProtKB-KW"/>
</dbReference>
<dbReference type="GeneID" id="67470162"/>
<dbReference type="InterPro" id="IPR011010">
    <property type="entry name" value="DNA_brk_join_enz"/>
</dbReference>
<evidence type="ECO:0000256" key="4">
    <source>
        <dbReference type="PROSITE-ProRule" id="PRU01248"/>
    </source>
</evidence>
<evidence type="ECO:0000259" key="6">
    <source>
        <dbReference type="PROSITE" id="PS51900"/>
    </source>
</evidence>
<dbReference type="InterPro" id="IPR004107">
    <property type="entry name" value="Integrase_SAM-like_N"/>
</dbReference>
<evidence type="ECO:0000259" key="5">
    <source>
        <dbReference type="PROSITE" id="PS51898"/>
    </source>
</evidence>
<name>A0A242W9Y5_BACTU</name>
<accession>A0A242W9Y5</accession>
<keyword evidence="3" id="KW-0233">DNA recombination</keyword>
<gene>
    <name evidence="7" type="ORF">BK699_11255</name>
</gene>
<dbReference type="PROSITE" id="PS51900">
    <property type="entry name" value="CB"/>
    <property type="match status" value="1"/>
</dbReference>
<feature type="domain" description="Tyr recombinase" evidence="5">
    <location>
        <begin position="107"/>
        <end position="282"/>
    </location>
</feature>
<dbReference type="Gene3D" id="1.10.443.10">
    <property type="entry name" value="Intergrase catalytic core"/>
    <property type="match status" value="1"/>
</dbReference>
<dbReference type="Proteomes" id="UP000195152">
    <property type="component" value="Unassembled WGS sequence"/>
</dbReference>
<dbReference type="AlphaFoldDB" id="A0A242W9Y5"/>
<dbReference type="SUPFAM" id="SSF56349">
    <property type="entry name" value="DNA breaking-rejoining enzymes"/>
    <property type="match status" value="1"/>
</dbReference>
<evidence type="ECO:0000256" key="3">
    <source>
        <dbReference type="ARBA" id="ARBA00023172"/>
    </source>
</evidence>
<dbReference type="SMR" id="A0A242W9Y5"/>
<evidence type="ECO:0000313" key="8">
    <source>
        <dbReference type="Proteomes" id="UP000195152"/>
    </source>
</evidence>
<dbReference type="InterPro" id="IPR002104">
    <property type="entry name" value="Integrase_catalytic"/>
</dbReference>
<keyword evidence="2 4" id="KW-0238">DNA-binding</keyword>
<keyword evidence="1" id="KW-0229">DNA integration</keyword>
<dbReference type="GO" id="GO:0003677">
    <property type="term" value="F:DNA binding"/>
    <property type="evidence" value="ECO:0007669"/>
    <property type="project" value="UniProtKB-UniRule"/>
</dbReference>
<dbReference type="Pfam" id="PF02899">
    <property type="entry name" value="Phage_int_SAM_1"/>
    <property type="match status" value="1"/>
</dbReference>
<dbReference type="InterPro" id="IPR050090">
    <property type="entry name" value="Tyrosine_recombinase_XerCD"/>
</dbReference>
<dbReference type="RefSeq" id="WP_000382147.1">
    <property type="nucleotide sequence ID" value="NZ_JWJY01000132.1"/>
</dbReference>
<dbReference type="PANTHER" id="PTHR30349:SF81">
    <property type="entry name" value="TYROSINE RECOMBINASE XERC"/>
    <property type="match status" value="1"/>
</dbReference>
<dbReference type="PANTHER" id="PTHR30349">
    <property type="entry name" value="PHAGE INTEGRASE-RELATED"/>
    <property type="match status" value="1"/>
</dbReference>
<dbReference type="Gene3D" id="1.10.150.130">
    <property type="match status" value="1"/>
</dbReference>